<evidence type="ECO:0000313" key="3">
    <source>
        <dbReference type="Proteomes" id="UP000187609"/>
    </source>
</evidence>
<proteinExistence type="predicted"/>
<evidence type="ECO:0000313" key="2">
    <source>
        <dbReference type="EMBL" id="OIT40800.1"/>
    </source>
</evidence>
<gene>
    <name evidence="2" type="ORF">A4A49_03645</name>
</gene>
<dbReference type="Proteomes" id="UP000187609">
    <property type="component" value="Unassembled WGS sequence"/>
</dbReference>
<dbReference type="Pfam" id="PF23622">
    <property type="entry name" value="LRR_At1g61320_AtMIF1"/>
    <property type="match status" value="1"/>
</dbReference>
<organism evidence="2 3">
    <name type="scientific">Nicotiana attenuata</name>
    <name type="common">Coyote tobacco</name>
    <dbReference type="NCBI Taxonomy" id="49451"/>
    <lineage>
        <taxon>Eukaryota</taxon>
        <taxon>Viridiplantae</taxon>
        <taxon>Streptophyta</taxon>
        <taxon>Embryophyta</taxon>
        <taxon>Tracheophyta</taxon>
        <taxon>Spermatophyta</taxon>
        <taxon>Magnoliopsida</taxon>
        <taxon>eudicotyledons</taxon>
        <taxon>Gunneridae</taxon>
        <taxon>Pentapetalae</taxon>
        <taxon>asterids</taxon>
        <taxon>lamiids</taxon>
        <taxon>Solanales</taxon>
        <taxon>Solanaceae</taxon>
        <taxon>Nicotianoideae</taxon>
        <taxon>Nicotianeae</taxon>
        <taxon>Nicotiana</taxon>
    </lineage>
</organism>
<dbReference type="PANTHER" id="PTHR34145">
    <property type="entry name" value="OS02G0105600 PROTEIN"/>
    <property type="match status" value="1"/>
</dbReference>
<name>A0A314LGD1_NICAT</name>
<keyword evidence="3" id="KW-1185">Reference proteome</keyword>
<evidence type="ECO:0000259" key="1">
    <source>
        <dbReference type="Pfam" id="PF23622"/>
    </source>
</evidence>
<sequence length="205" mass="23810">MIPVNVFSQILQPKREDKDGISELPSRMLGPHLVFDCASILDDGKKHKRFTLSNFEDFEEERREYVRRVDELMQQMQERTISSLTVSFFLDSRYSFHIKGWLKVALACGLTKLELLLYHEQDFLTNFGVLEHSRYHFSYWLLSETTSSTSSVLLSHLHLEECVIRAPGDFKGFRNLTTLILKHVILGDSLCRKFSLVVCYLKGCP</sequence>
<dbReference type="Gramene" id="OIT40800">
    <property type="protein sequence ID" value="OIT40800"/>
    <property type="gene ID" value="A4A49_03645"/>
</dbReference>
<feature type="domain" description="At1g61320/AtMIF1 LRR" evidence="1">
    <location>
        <begin position="92"/>
        <end position="192"/>
    </location>
</feature>
<comment type="caution">
    <text evidence="2">The sequence shown here is derived from an EMBL/GenBank/DDBJ whole genome shotgun (WGS) entry which is preliminary data.</text>
</comment>
<dbReference type="EMBL" id="MJEQ01000001">
    <property type="protein sequence ID" value="OIT40800.1"/>
    <property type="molecule type" value="Genomic_DNA"/>
</dbReference>
<accession>A0A314LGD1</accession>
<reference evidence="2" key="1">
    <citation type="submission" date="2016-11" db="EMBL/GenBank/DDBJ databases">
        <title>The genome of Nicotiana attenuata.</title>
        <authorList>
            <person name="Xu S."/>
            <person name="Brockmoeller T."/>
            <person name="Gaquerel E."/>
            <person name="Navarro A."/>
            <person name="Kuhl H."/>
            <person name="Gase K."/>
            <person name="Ling Z."/>
            <person name="Zhou W."/>
            <person name="Kreitzer C."/>
            <person name="Stanke M."/>
            <person name="Tang H."/>
            <person name="Lyons E."/>
            <person name="Pandey P."/>
            <person name="Pandey S.P."/>
            <person name="Timmermann B."/>
            <person name="Baldwin I.T."/>
        </authorList>
    </citation>
    <scope>NUCLEOTIDE SEQUENCE [LARGE SCALE GENOMIC DNA]</scope>
    <source>
        <strain evidence="2">UT</strain>
    </source>
</reference>
<dbReference type="InterPro" id="IPR053772">
    <property type="entry name" value="At1g61320/At1g61330-like"/>
</dbReference>
<protein>
    <recommendedName>
        <fullName evidence="1">At1g61320/AtMIF1 LRR domain-containing protein</fullName>
    </recommendedName>
</protein>
<dbReference type="AlphaFoldDB" id="A0A314LGD1"/>
<dbReference type="InterPro" id="IPR055357">
    <property type="entry name" value="LRR_At1g61320_AtMIF1"/>
</dbReference>